<dbReference type="PIRSF" id="PIRSF002070">
    <property type="entry name" value="SSB"/>
    <property type="match status" value="1"/>
</dbReference>
<dbReference type="InterPro" id="IPR012340">
    <property type="entry name" value="NA-bd_OB-fold"/>
</dbReference>
<dbReference type="PANTHER" id="PTHR10302">
    <property type="entry name" value="SINGLE-STRANDED DNA-BINDING PROTEIN"/>
    <property type="match status" value="1"/>
</dbReference>
<evidence type="ECO:0000256" key="4">
    <source>
        <dbReference type="SAM" id="MobiDB-lite"/>
    </source>
</evidence>
<dbReference type="EMBL" id="PFMS01000098">
    <property type="protein sequence ID" value="PIZ15277.1"/>
    <property type="molecule type" value="Genomic_DNA"/>
</dbReference>
<evidence type="ECO:0000256" key="2">
    <source>
        <dbReference type="HAMAP-Rule" id="MF_00984"/>
    </source>
</evidence>
<proteinExistence type="inferred from homology"/>
<dbReference type="InterPro" id="IPR000424">
    <property type="entry name" value="Primosome_PriB/ssb"/>
</dbReference>
<dbReference type="NCBIfam" id="TIGR00621">
    <property type="entry name" value="ssb"/>
    <property type="match status" value="1"/>
</dbReference>
<evidence type="ECO:0000313" key="6">
    <source>
        <dbReference type="Proteomes" id="UP000234145"/>
    </source>
</evidence>
<name>A0A2H9PBR7_9BACT</name>
<dbReference type="SUPFAM" id="SSF50249">
    <property type="entry name" value="Nucleic acid-binding proteins"/>
    <property type="match status" value="1"/>
</dbReference>
<reference evidence="6" key="1">
    <citation type="submission" date="2017-09" db="EMBL/GenBank/DDBJ databases">
        <title>Depth-based differentiation of microbial function through sediment-hosted aquifers and enrichment of novel symbionts in the deep terrestrial subsurface.</title>
        <authorList>
            <person name="Probst A.J."/>
            <person name="Ladd B."/>
            <person name="Jarett J.K."/>
            <person name="Geller-Mcgrath D.E."/>
            <person name="Sieber C.M.K."/>
            <person name="Emerson J.B."/>
            <person name="Anantharaman K."/>
            <person name="Thomas B.C."/>
            <person name="Malmstrom R."/>
            <person name="Stieglmeier M."/>
            <person name="Klingl A."/>
            <person name="Woyke T."/>
            <person name="Ryan C.M."/>
            <person name="Banfield J.F."/>
        </authorList>
    </citation>
    <scope>NUCLEOTIDE SEQUENCE [LARGE SCALE GENOMIC DNA]</scope>
</reference>
<dbReference type="GO" id="GO:0003697">
    <property type="term" value="F:single-stranded DNA binding"/>
    <property type="evidence" value="ECO:0007669"/>
    <property type="project" value="UniProtKB-UniRule"/>
</dbReference>
<keyword evidence="1 2" id="KW-0238">DNA-binding</keyword>
<dbReference type="PROSITE" id="PS50935">
    <property type="entry name" value="SSB"/>
    <property type="match status" value="1"/>
</dbReference>
<evidence type="ECO:0000256" key="3">
    <source>
        <dbReference type="PIRNR" id="PIRNR002070"/>
    </source>
</evidence>
<sequence length="147" mass="16559">MVKQGGFVNKIIVSGNLVRDAELQFTPQGTPVAEFSIGVRDELLKKRENRSVFLDIVIFGQRAEALHKYLLKGKSILVEGRLDIKRNKGQDGRTFTNIRVYANSLEFLGRKSEVTESPGEVPHEDLSSQASVQEETDFEIPEEQPEQ</sequence>
<dbReference type="HAMAP" id="MF_00984">
    <property type="entry name" value="SSB"/>
    <property type="match status" value="1"/>
</dbReference>
<dbReference type="PANTHER" id="PTHR10302:SF27">
    <property type="entry name" value="SINGLE-STRANDED DNA-BINDING PROTEIN"/>
    <property type="match status" value="1"/>
</dbReference>
<accession>A0A2H9PBR7</accession>
<comment type="caution">
    <text evidence="2">Lacks conserved residue(s) required for the propagation of feature annotation.</text>
</comment>
<dbReference type="CDD" id="cd04496">
    <property type="entry name" value="SSB_OBF"/>
    <property type="match status" value="1"/>
</dbReference>
<feature type="region of interest" description="Disordered" evidence="4">
    <location>
        <begin position="112"/>
        <end position="147"/>
    </location>
</feature>
<comment type="subunit">
    <text evidence="2">Homotetramer.</text>
</comment>
<dbReference type="GO" id="GO:0009295">
    <property type="term" value="C:nucleoid"/>
    <property type="evidence" value="ECO:0007669"/>
    <property type="project" value="TreeGrafter"/>
</dbReference>
<dbReference type="Proteomes" id="UP000234145">
    <property type="component" value="Unassembled WGS sequence"/>
</dbReference>
<organism evidence="5 6">
    <name type="scientific">Candidatus Desantisbacteria bacterium CG_4_10_14_0_8_um_filter_39_17</name>
    <dbReference type="NCBI Taxonomy" id="1974542"/>
    <lineage>
        <taxon>Bacteria</taxon>
        <taxon>Candidatus Desantisiibacteriota</taxon>
    </lineage>
</organism>
<comment type="caution">
    <text evidence="5">The sequence shown here is derived from an EMBL/GenBank/DDBJ whole genome shotgun (WGS) entry which is preliminary data.</text>
</comment>
<dbReference type="InterPro" id="IPR011344">
    <property type="entry name" value="ssDNA-bd"/>
</dbReference>
<dbReference type="GO" id="GO:0006260">
    <property type="term" value="P:DNA replication"/>
    <property type="evidence" value="ECO:0007669"/>
    <property type="project" value="InterPro"/>
</dbReference>
<protein>
    <recommendedName>
        <fullName evidence="2 3">Single-stranded DNA-binding protein</fullName>
        <shortName evidence="2">SSB</shortName>
    </recommendedName>
</protein>
<dbReference type="AlphaFoldDB" id="A0A2H9PBR7"/>
<gene>
    <name evidence="5" type="ORF">COY51_05690</name>
</gene>
<evidence type="ECO:0000256" key="1">
    <source>
        <dbReference type="ARBA" id="ARBA00023125"/>
    </source>
</evidence>
<dbReference type="Gene3D" id="2.40.50.140">
    <property type="entry name" value="Nucleic acid-binding proteins"/>
    <property type="match status" value="1"/>
</dbReference>
<feature type="compositionally biased region" description="Acidic residues" evidence="4">
    <location>
        <begin position="134"/>
        <end position="147"/>
    </location>
</feature>
<evidence type="ECO:0000313" key="5">
    <source>
        <dbReference type="EMBL" id="PIZ15277.1"/>
    </source>
</evidence>
<dbReference type="Pfam" id="PF00436">
    <property type="entry name" value="SSB"/>
    <property type="match status" value="1"/>
</dbReference>